<gene>
    <name evidence="1" type="ORF">FMM06_06520</name>
</gene>
<accession>A0A552UHT5</accession>
<dbReference type="Pfam" id="PF06698">
    <property type="entry name" value="DUF1192"/>
    <property type="match status" value="1"/>
</dbReference>
<dbReference type="AlphaFoldDB" id="A0A552UHT5"/>
<comment type="caution">
    <text evidence="1">The sequence shown here is derived from an EMBL/GenBank/DDBJ whole genome shotgun (WGS) entry which is preliminary data.</text>
</comment>
<proteinExistence type="predicted"/>
<dbReference type="InterPro" id="IPR009579">
    <property type="entry name" value="DUF1192"/>
</dbReference>
<evidence type="ECO:0000313" key="1">
    <source>
        <dbReference type="EMBL" id="TRW17786.1"/>
    </source>
</evidence>
<keyword evidence="2" id="KW-1185">Reference proteome</keyword>
<evidence type="ECO:0000313" key="2">
    <source>
        <dbReference type="Proteomes" id="UP000317894"/>
    </source>
</evidence>
<dbReference type="EMBL" id="VJWA01000001">
    <property type="protein sequence ID" value="TRW17786.1"/>
    <property type="molecule type" value="Genomic_DNA"/>
</dbReference>
<dbReference type="Proteomes" id="UP000317894">
    <property type="component" value="Unassembled WGS sequence"/>
</dbReference>
<protein>
    <submittedName>
        <fullName evidence="1">DUF1192 domain-containing protein</fullName>
    </submittedName>
</protein>
<reference evidence="1 2" key="1">
    <citation type="submission" date="2019-07" db="EMBL/GenBank/DDBJ databases">
        <title>Novel species isolated from glacier.</title>
        <authorList>
            <person name="Liu Q."/>
            <person name="Xin Y.-H."/>
        </authorList>
    </citation>
    <scope>NUCLEOTIDE SEQUENCE [LARGE SCALE GENOMIC DNA]</scope>
    <source>
        <strain evidence="1 2">LB1R16</strain>
    </source>
</reference>
<organism evidence="1 2">
    <name type="scientific">Glacieibacterium frigidum</name>
    <dbReference type="NCBI Taxonomy" id="2593303"/>
    <lineage>
        <taxon>Bacteria</taxon>
        <taxon>Pseudomonadati</taxon>
        <taxon>Pseudomonadota</taxon>
        <taxon>Alphaproteobacteria</taxon>
        <taxon>Sphingomonadales</taxon>
        <taxon>Sphingosinicellaceae</taxon>
        <taxon>Glacieibacterium</taxon>
    </lineage>
</organism>
<dbReference type="OrthoDB" id="7173908at2"/>
<name>A0A552UHT5_9SPHN</name>
<dbReference type="RefSeq" id="WP_144236478.1">
    <property type="nucleotide sequence ID" value="NZ_VJWA01000001.1"/>
</dbReference>
<sequence length="66" mass="7200">MDMDDLMPPPRKDGALAQLLAEDLDRLSLTELDARIAALEGEVARTRAKRAGATAFRSAADSLFKR</sequence>